<dbReference type="Proteomes" id="UP000249865">
    <property type="component" value="Chromosome"/>
</dbReference>
<proteinExistence type="predicted"/>
<dbReference type="KEGG" id="mclo:DK849_02395"/>
<name>A0A2Z4LMC8_9BACT</name>
<sequence>MNNDENKQENIQVKKPKNKKNIALTSIMLTTLIAGGVAVVAIPFGLNYNSRKHQYSASKELIQEKLENIVINESKETLENNSEKYTLTIGVKENNIADIVFNENKRKLETNKSFKQELPLIKYEFNPYFINNTASKLKNFWEESWKKNHTNSETISINNENDTKFFEINLFDFFSEYLKTSNVADFPNDGTVPFKVIKQMQFIEFVYTAVIEENNTYFYNDLKNGAPAFALNNYFKNLITLIEEYDKEHKTNFLAEGMIDNSFVIKTWIKINPLNNNVVESLRFQNEITLSYIKTTNE</sequence>
<keyword evidence="2" id="KW-1185">Reference proteome</keyword>
<dbReference type="AlphaFoldDB" id="A0A2Z4LMC8"/>
<dbReference type="OrthoDB" id="10019916at2"/>
<gene>
    <name evidence="1" type="ORF">DK849_02395</name>
</gene>
<organism evidence="1 2">
    <name type="scientific">Metamycoplasma cloacale</name>
    <dbReference type="NCBI Taxonomy" id="92401"/>
    <lineage>
        <taxon>Bacteria</taxon>
        <taxon>Bacillati</taxon>
        <taxon>Mycoplasmatota</taxon>
        <taxon>Mycoplasmoidales</taxon>
        <taxon>Metamycoplasmataceae</taxon>
        <taxon>Metamycoplasma</taxon>
    </lineage>
</organism>
<protein>
    <submittedName>
        <fullName evidence="1">Uncharacterized protein</fullName>
    </submittedName>
</protein>
<reference evidence="2" key="1">
    <citation type="submission" date="2018-06" db="EMBL/GenBank/DDBJ databases">
        <title>Complete genome sequences of Mycoplasma anatis, M. anseris and M. cloacale type strains.</title>
        <authorList>
            <person name="Grozner D."/>
            <person name="Forro B."/>
            <person name="Sulyok K.M."/>
            <person name="Marton S."/>
            <person name="Kreizinger Z."/>
            <person name="Banyai K."/>
            <person name="Gyuranecz M."/>
        </authorList>
    </citation>
    <scope>NUCLEOTIDE SEQUENCE [LARGE SCALE GENOMIC DNA]</scope>
    <source>
        <strain evidence="2">NCTC 10199</strain>
    </source>
</reference>
<dbReference type="EMBL" id="CP030103">
    <property type="protein sequence ID" value="AWX42896.1"/>
    <property type="molecule type" value="Genomic_DNA"/>
</dbReference>
<evidence type="ECO:0000313" key="1">
    <source>
        <dbReference type="EMBL" id="AWX42896.1"/>
    </source>
</evidence>
<dbReference type="RefSeq" id="WP_029330659.1">
    <property type="nucleotide sequence ID" value="NZ_CP030103.1"/>
</dbReference>
<evidence type="ECO:0000313" key="2">
    <source>
        <dbReference type="Proteomes" id="UP000249865"/>
    </source>
</evidence>
<accession>A0A2Z4LMC8</accession>